<gene>
    <name evidence="1" type="ORF">FFLO_01352</name>
</gene>
<reference evidence="1" key="1">
    <citation type="submission" date="2020-04" db="EMBL/GenBank/DDBJ databases">
        <title>Analysis of mating type loci in Filobasidium floriforme.</title>
        <authorList>
            <person name="Nowrousian M."/>
        </authorList>
    </citation>
    <scope>NUCLEOTIDE SEQUENCE</scope>
    <source>
        <strain evidence="1">CBS 6242</strain>
    </source>
</reference>
<evidence type="ECO:0000313" key="1">
    <source>
        <dbReference type="EMBL" id="KAG7566851.1"/>
    </source>
</evidence>
<dbReference type="AlphaFoldDB" id="A0A8K0JQD9"/>
<protein>
    <submittedName>
        <fullName evidence="1">Uncharacterized protein</fullName>
    </submittedName>
</protein>
<name>A0A8K0JQD9_9TREE</name>
<comment type="caution">
    <text evidence="1">The sequence shown here is derived from an EMBL/GenBank/DDBJ whole genome shotgun (WGS) entry which is preliminary data.</text>
</comment>
<dbReference type="EMBL" id="JABELV010000019">
    <property type="protein sequence ID" value="KAG7566851.1"/>
    <property type="molecule type" value="Genomic_DNA"/>
</dbReference>
<dbReference type="Proteomes" id="UP000812966">
    <property type="component" value="Unassembled WGS sequence"/>
</dbReference>
<sequence length="299" mass="33871">MFNLATSHRFCLPSHDLTKSLAQRTENCVYSSCDAFADLTVPLKGLRGPFKESKGPFKGSIQLSKDLLRPSCDTIAEDIEGQETKPVIRSVSFKNGDGDEYIGTATYTHVHPQADQKGLWDRWTLLEKACIEFTLDSARLAQGDRRRGSLRPELFKRLSEDREYDFANWYSSKSMGHPLHVPVRLFEVSDKETKDREEPFVECRAIFWFTHNRFERTLSLLASEIENCTKLDYICRFGKDGKPFAFVGDKEEQAASSMSFNQAPEDELSFTNFSFSYFSNEGTDLQTHGGSGLSTNFGG</sequence>
<evidence type="ECO:0000313" key="2">
    <source>
        <dbReference type="Proteomes" id="UP000812966"/>
    </source>
</evidence>
<keyword evidence="2" id="KW-1185">Reference proteome</keyword>
<accession>A0A8K0JQD9</accession>
<proteinExistence type="predicted"/>
<organism evidence="1 2">
    <name type="scientific">Filobasidium floriforme</name>
    <dbReference type="NCBI Taxonomy" id="5210"/>
    <lineage>
        <taxon>Eukaryota</taxon>
        <taxon>Fungi</taxon>
        <taxon>Dikarya</taxon>
        <taxon>Basidiomycota</taxon>
        <taxon>Agaricomycotina</taxon>
        <taxon>Tremellomycetes</taxon>
        <taxon>Filobasidiales</taxon>
        <taxon>Filobasidiaceae</taxon>
        <taxon>Filobasidium</taxon>
    </lineage>
</organism>